<evidence type="ECO:0000313" key="2">
    <source>
        <dbReference type="Proteomes" id="UP000075424"/>
    </source>
</evidence>
<dbReference type="EMBL" id="LQYV01000024">
    <property type="protein sequence ID" value="KYD28570.1"/>
    <property type="molecule type" value="Genomic_DNA"/>
</dbReference>
<name>A0A150MVU7_GEOSE</name>
<reference evidence="1 2" key="1">
    <citation type="submission" date="2016-01" db="EMBL/GenBank/DDBJ databases">
        <title>Draft Genome Sequences of Seven Thermophilic Sporeformers Isolated from Foods.</title>
        <authorList>
            <person name="Berendsen E.M."/>
            <person name="Wells-Bennik M.H."/>
            <person name="Krawcyk A.O."/>
            <person name="De Jong A."/>
            <person name="Holsappel S."/>
            <person name="Eijlander R.T."/>
            <person name="Kuipers O.P."/>
        </authorList>
    </citation>
    <scope>NUCLEOTIDE SEQUENCE [LARGE SCALE GENOMIC DNA]</scope>
    <source>
        <strain evidence="1 2">B4109</strain>
    </source>
</reference>
<dbReference type="AlphaFoldDB" id="A0A150MVU7"/>
<dbReference type="Proteomes" id="UP000075424">
    <property type="component" value="Unassembled WGS sequence"/>
</dbReference>
<dbReference type="PATRIC" id="fig|1422.18.peg.2030"/>
<dbReference type="RefSeq" id="WP_061567225.1">
    <property type="nucleotide sequence ID" value="NZ_LQYV01000024.1"/>
</dbReference>
<protein>
    <submittedName>
        <fullName evidence="1">Uncharacterized protein</fullName>
    </submittedName>
</protein>
<comment type="caution">
    <text evidence="1">The sequence shown here is derived from an EMBL/GenBank/DDBJ whole genome shotgun (WGS) entry which is preliminary data.</text>
</comment>
<sequence>MPLFEKPVTEVVTPQDVRNLTGVSAEYFRFPNAADPEAALDDLLSTWIERIASHIHARLKRTVLETDDDYLAIQDVLVRTVAKVVAVAQQQRSSPIIQIDDFAVSILNTSDVTKDLRTELQPFMRQKIDIFLSSDDYVEA</sequence>
<accession>A0A150MVU7</accession>
<organism evidence="1 2">
    <name type="scientific">Geobacillus stearothermophilus</name>
    <name type="common">Bacillus stearothermophilus</name>
    <dbReference type="NCBI Taxonomy" id="1422"/>
    <lineage>
        <taxon>Bacteria</taxon>
        <taxon>Bacillati</taxon>
        <taxon>Bacillota</taxon>
        <taxon>Bacilli</taxon>
        <taxon>Bacillales</taxon>
        <taxon>Anoxybacillaceae</taxon>
        <taxon>Geobacillus</taxon>
    </lineage>
</organism>
<evidence type="ECO:0000313" key="1">
    <source>
        <dbReference type="EMBL" id="KYD28570.1"/>
    </source>
</evidence>
<gene>
    <name evidence="1" type="ORF">B4109_3033</name>
</gene>
<proteinExistence type="predicted"/>